<reference evidence="1" key="1">
    <citation type="journal article" date="2014" name="Front. Microbiol.">
        <title>High frequency of phylogenetically diverse reductive dehalogenase-homologous genes in deep subseafloor sedimentary metagenomes.</title>
        <authorList>
            <person name="Kawai M."/>
            <person name="Futagami T."/>
            <person name="Toyoda A."/>
            <person name="Takaki Y."/>
            <person name="Nishi S."/>
            <person name="Hori S."/>
            <person name="Arai W."/>
            <person name="Tsubouchi T."/>
            <person name="Morono Y."/>
            <person name="Uchiyama I."/>
            <person name="Ito T."/>
            <person name="Fujiyama A."/>
            <person name="Inagaki F."/>
            <person name="Takami H."/>
        </authorList>
    </citation>
    <scope>NUCLEOTIDE SEQUENCE</scope>
    <source>
        <strain evidence="1">Expedition CK06-06</strain>
    </source>
</reference>
<gene>
    <name evidence="1" type="ORF">S03H2_12365</name>
</gene>
<proteinExistence type="predicted"/>
<organism evidence="1">
    <name type="scientific">marine sediment metagenome</name>
    <dbReference type="NCBI Taxonomy" id="412755"/>
    <lineage>
        <taxon>unclassified sequences</taxon>
        <taxon>metagenomes</taxon>
        <taxon>ecological metagenomes</taxon>
    </lineage>
</organism>
<accession>X1FNQ9</accession>
<evidence type="ECO:0000313" key="1">
    <source>
        <dbReference type="EMBL" id="GAH46602.1"/>
    </source>
</evidence>
<dbReference type="EMBL" id="BARU01006293">
    <property type="protein sequence ID" value="GAH46602.1"/>
    <property type="molecule type" value="Genomic_DNA"/>
</dbReference>
<name>X1FNQ9_9ZZZZ</name>
<protein>
    <submittedName>
        <fullName evidence="1">Uncharacterized protein</fullName>
    </submittedName>
</protein>
<dbReference type="AlphaFoldDB" id="X1FNQ9"/>
<sequence>INNPYGYDWQYLRRLPELVLRQAGTFAVGRCVDAIIYAKSFYCVDIREEDIKKAIERMIAYESYLRKILRVKMTGMVYTMGTRIAKSEVYTVDNIIVCLLKARNRRLNYTQLLLASKISDPKTLRNYVNKAIRAGLVRKVVKTEIKDKNEIKRLGLSGNAHVVELTDEV</sequence>
<feature type="non-terminal residue" evidence="1">
    <location>
        <position position="1"/>
    </location>
</feature>
<comment type="caution">
    <text evidence="1">The sequence shown here is derived from an EMBL/GenBank/DDBJ whole genome shotgun (WGS) entry which is preliminary data.</text>
</comment>